<reference evidence="1" key="1">
    <citation type="submission" date="2021-05" db="EMBL/GenBank/DDBJ databases">
        <title>First report of NDM-5 and VEB-6 producing Proteus mirabilis isolated from blood of a sepsis patient in Kolkata, India.</title>
        <authorList>
            <person name="Halder G."/>
            <person name="Chaudhuri B."/>
            <person name="Dutta S."/>
        </authorList>
    </citation>
    <scope>NUCLEOTIDE SEQUENCE [LARGE SCALE GENOMIC DNA]</scope>
    <source>
        <strain evidence="1">7049</strain>
    </source>
</reference>
<sequence>MEGKKKVIENISKILTEKGVLYGATILGADVEHNFFGNKLMSVYNKKVFLVTILTRQML</sequence>
<name>A0ABD5LW70_PROMI</name>
<dbReference type="EMBL" id="JADQCH020000001">
    <property type="protein sequence ID" value="MEY2344292.1"/>
    <property type="molecule type" value="Genomic_DNA"/>
</dbReference>
<gene>
    <name evidence="1" type="ORF">I3679_009720</name>
</gene>
<dbReference type="AlphaFoldDB" id="A0ABD5LW70"/>
<proteinExistence type="predicted"/>
<protein>
    <submittedName>
        <fullName evidence="1">Uncharacterized protein</fullName>
    </submittedName>
</protein>
<accession>A0ABD5LW70</accession>
<organism evidence="1">
    <name type="scientific">Proteus mirabilis</name>
    <dbReference type="NCBI Taxonomy" id="584"/>
    <lineage>
        <taxon>Bacteria</taxon>
        <taxon>Pseudomonadati</taxon>
        <taxon>Pseudomonadota</taxon>
        <taxon>Gammaproteobacteria</taxon>
        <taxon>Enterobacterales</taxon>
        <taxon>Morganellaceae</taxon>
        <taxon>Proteus</taxon>
    </lineage>
</organism>
<evidence type="ECO:0000313" key="1">
    <source>
        <dbReference type="EMBL" id="MEY2344292.1"/>
    </source>
</evidence>
<comment type="caution">
    <text evidence="1">The sequence shown here is derived from an EMBL/GenBank/DDBJ whole genome shotgun (WGS) entry which is preliminary data.</text>
</comment>